<dbReference type="OrthoDB" id="5599753at2759"/>
<dbReference type="Proteomes" id="UP000078397">
    <property type="component" value="Unassembled WGS sequence"/>
</dbReference>
<dbReference type="KEGG" id="pchm:VFPPC_01232"/>
<evidence type="ECO:0000313" key="4">
    <source>
        <dbReference type="Proteomes" id="UP000078397"/>
    </source>
</evidence>
<dbReference type="EMBL" id="LSBJ02000001">
    <property type="protein sequence ID" value="OAQ73542.1"/>
    <property type="molecule type" value="Genomic_DNA"/>
</dbReference>
<sequence length="280" mass="30845">MRSLGISLETLSANRPTATTTLVLLPVVIPVAYVFYTSWSVYRNTTSVSGTLPSRDESSAPGTSHPVEPHSLPDEIANDRSRWVVAYEKVISKPLLPSSLGYLPEQSSPSGSTTQPSRLLQQVCRAMHKAFSRTPQATIIRRAISEPLNKGSFDPEWIDNLSFKLGDIVNGVYKVSSVTNDEATGSERVELLIDIPPSYKGPSVRGLILAAIEPAPSADSDQKWAVERKIVFVNETWMWRPVDEKPTLLETSFGRWFHRLLAGWLVLKGITGAKGERGIC</sequence>
<gene>
    <name evidence="3" type="ORF">VFPPC_01232</name>
</gene>
<dbReference type="AlphaFoldDB" id="A0A179G6X1"/>
<evidence type="ECO:0000313" key="3">
    <source>
        <dbReference type="EMBL" id="OAQ73542.1"/>
    </source>
</evidence>
<evidence type="ECO:0000256" key="1">
    <source>
        <dbReference type="SAM" id="MobiDB-lite"/>
    </source>
</evidence>
<keyword evidence="2" id="KW-0812">Transmembrane</keyword>
<dbReference type="RefSeq" id="XP_018149625.1">
    <property type="nucleotide sequence ID" value="XM_018281095.1"/>
</dbReference>
<organism evidence="3 4">
    <name type="scientific">Pochonia chlamydosporia 170</name>
    <dbReference type="NCBI Taxonomy" id="1380566"/>
    <lineage>
        <taxon>Eukaryota</taxon>
        <taxon>Fungi</taxon>
        <taxon>Dikarya</taxon>
        <taxon>Ascomycota</taxon>
        <taxon>Pezizomycotina</taxon>
        <taxon>Sordariomycetes</taxon>
        <taxon>Hypocreomycetidae</taxon>
        <taxon>Hypocreales</taxon>
        <taxon>Clavicipitaceae</taxon>
        <taxon>Pochonia</taxon>
    </lineage>
</organism>
<protein>
    <submittedName>
        <fullName evidence="3">Uncharacterized protein</fullName>
    </submittedName>
</protein>
<reference evidence="3 4" key="1">
    <citation type="journal article" date="2016" name="PLoS Pathog.">
        <title>Biosynthesis of antibiotic leucinostatins in bio-control fungus Purpureocillium lilacinum and their inhibition on phytophthora revealed by genome mining.</title>
        <authorList>
            <person name="Wang G."/>
            <person name="Liu Z."/>
            <person name="Lin R."/>
            <person name="Li E."/>
            <person name="Mao Z."/>
            <person name="Ling J."/>
            <person name="Yang Y."/>
            <person name="Yin W.B."/>
            <person name="Xie B."/>
        </authorList>
    </citation>
    <scope>NUCLEOTIDE SEQUENCE [LARGE SCALE GENOMIC DNA]</scope>
    <source>
        <strain evidence="3">170</strain>
    </source>
</reference>
<keyword evidence="4" id="KW-1185">Reference proteome</keyword>
<proteinExistence type="predicted"/>
<dbReference type="GeneID" id="28845089"/>
<accession>A0A179G6X1</accession>
<keyword evidence="2" id="KW-0472">Membrane</keyword>
<keyword evidence="2" id="KW-1133">Transmembrane helix</keyword>
<evidence type="ECO:0000256" key="2">
    <source>
        <dbReference type="SAM" id="Phobius"/>
    </source>
</evidence>
<name>A0A179G6X1_METCM</name>
<comment type="caution">
    <text evidence="3">The sequence shown here is derived from an EMBL/GenBank/DDBJ whole genome shotgun (WGS) entry which is preliminary data.</text>
</comment>
<feature type="region of interest" description="Disordered" evidence="1">
    <location>
        <begin position="50"/>
        <end position="74"/>
    </location>
</feature>
<feature type="transmembrane region" description="Helical" evidence="2">
    <location>
        <begin position="21"/>
        <end position="42"/>
    </location>
</feature>